<feature type="domain" description="Response regulatory" evidence="3">
    <location>
        <begin position="40"/>
        <end position="151"/>
    </location>
</feature>
<dbReference type="Pfam" id="PF04397">
    <property type="entry name" value="LytTR"/>
    <property type="match status" value="1"/>
</dbReference>
<dbReference type="Proteomes" id="UP000308707">
    <property type="component" value="Unassembled WGS sequence"/>
</dbReference>
<dbReference type="InterPro" id="IPR001789">
    <property type="entry name" value="Sig_transdc_resp-reg_receiver"/>
</dbReference>
<gene>
    <name evidence="5" type="ORF">FCE95_10735</name>
</gene>
<evidence type="ECO:0000256" key="1">
    <source>
        <dbReference type="ARBA" id="ARBA00023012"/>
    </source>
</evidence>
<evidence type="ECO:0000259" key="3">
    <source>
        <dbReference type="PROSITE" id="PS50110"/>
    </source>
</evidence>
<dbReference type="InterPro" id="IPR011006">
    <property type="entry name" value="CheY-like_superfamily"/>
</dbReference>
<dbReference type="InterPro" id="IPR046947">
    <property type="entry name" value="LytR-like"/>
</dbReference>
<dbReference type="SMART" id="SM00850">
    <property type="entry name" value="LytTR"/>
    <property type="match status" value="1"/>
</dbReference>
<feature type="domain" description="HTH LytTR-type" evidence="4">
    <location>
        <begin position="175"/>
        <end position="269"/>
    </location>
</feature>
<dbReference type="PROSITE" id="PS50110">
    <property type="entry name" value="RESPONSE_REGULATORY"/>
    <property type="match status" value="1"/>
</dbReference>
<dbReference type="PANTHER" id="PTHR37299">
    <property type="entry name" value="TRANSCRIPTIONAL REGULATOR-RELATED"/>
    <property type="match status" value="1"/>
</dbReference>
<reference evidence="5 6" key="1">
    <citation type="submission" date="2019-04" db="EMBL/GenBank/DDBJ databases">
        <title>Reference strain of H23.</title>
        <authorList>
            <person name="Luo X."/>
        </authorList>
    </citation>
    <scope>NUCLEOTIDE SEQUENCE [LARGE SCALE GENOMIC DNA]</scope>
    <source>
        <strain evidence="5 6">H23</strain>
    </source>
</reference>
<dbReference type="EMBL" id="SZUA01000002">
    <property type="protein sequence ID" value="TKR30579.1"/>
    <property type="molecule type" value="Genomic_DNA"/>
</dbReference>
<keyword evidence="1" id="KW-0902">Two-component regulatory system</keyword>
<name>A0A4U5JVW6_9GAMM</name>
<accession>A0A4U5JVW6</accession>
<sequence>MPLRRRLPLRSGDIARQRNLRSHRPAFATASGGGMSGRIRAIVVDDEPMALARLSRLLRDEDGVEVVAECGDGASAIAALRSHRPHVAFLDIRMPGIDGLHVSANATAGTCVVYVTAHSEHAVHAFETDAVDYLLKPFTTRRLQATLARLRARLAARGSAYPERLLLHAGARQRLVPVQTIDSLLASANYVEVHCGHERHLARETLNAIEAKLDPAQFVRIHRSRVVRIGAVRDVELLPSGQYLLRLHNGQKLSGGRSYRDKLRKAIGLAGLGLSEAS</sequence>
<dbReference type="InterPro" id="IPR007492">
    <property type="entry name" value="LytTR_DNA-bd_dom"/>
</dbReference>
<dbReference type="Gene3D" id="2.40.50.1020">
    <property type="entry name" value="LytTr DNA-binding domain"/>
    <property type="match status" value="1"/>
</dbReference>
<dbReference type="Gene3D" id="3.40.50.2300">
    <property type="match status" value="1"/>
</dbReference>
<dbReference type="Pfam" id="PF00072">
    <property type="entry name" value="Response_reg"/>
    <property type="match status" value="1"/>
</dbReference>
<evidence type="ECO:0000313" key="5">
    <source>
        <dbReference type="EMBL" id="TKR30579.1"/>
    </source>
</evidence>
<dbReference type="PANTHER" id="PTHR37299:SF1">
    <property type="entry name" value="STAGE 0 SPORULATION PROTEIN A HOMOLOG"/>
    <property type="match status" value="1"/>
</dbReference>
<dbReference type="GO" id="GO:0003677">
    <property type="term" value="F:DNA binding"/>
    <property type="evidence" value="ECO:0007669"/>
    <property type="project" value="InterPro"/>
</dbReference>
<feature type="modified residue" description="4-aspartylphosphate" evidence="2">
    <location>
        <position position="91"/>
    </location>
</feature>
<evidence type="ECO:0000259" key="4">
    <source>
        <dbReference type="PROSITE" id="PS50930"/>
    </source>
</evidence>
<dbReference type="SUPFAM" id="SSF52172">
    <property type="entry name" value="CheY-like"/>
    <property type="match status" value="1"/>
</dbReference>
<keyword evidence="6" id="KW-1185">Reference proteome</keyword>
<dbReference type="AlphaFoldDB" id="A0A4U5JVW6"/>
<evidence type="ECO:0000256" key="2">
    <source>
        <dbReference type="PROSITE-ProRule" id="PRU00169"/>
    </source>
</evidence>
<dbReference type="OrthoDB" id="236568at2"/>
<dbReference type="SMART" id="SM00448">
    <property type="entry name" value="REC"/>
    <property type="match status" value="1"/>
</dbReference>
<evidence type="ECO:0000313" key="6">
    <source>
        <dbReference type="Proteomes" id="UP000308707"/>
    </source>
</evidence>
<comment type="caution">
    <text evidence="5">The sequence shown here is derived from an EMBL/GenBank/DDBJ whole genome shotgun (WGS) entry which is preliminary data.</text>
</comment>
<proteinExistence type="predicted"/>
<dbReference type="GO" id="GO:0000156">
    <property type="term" value="F:phosphorelay response regulator activity"/>
    <property type="evidence" value="ECO:0007669"/>
    <property type="project" value="InterPro"/>
</dbReference>
<keyword evidence="2" id="KW-0597">Phosphoprotein</keyword>
<dbReference type="PROSITE" id="PS50930">
    <property type="entry name" value="HTH_LYTTR"/>
    <property type="match status" value="1"/>
</dbReference>
<protein>
    <submittedName>
        <fullName evidence="5">Response regulator transcription factor</fullName>
    </submittedName>
</protein>
<organism evidence="5 6">
    <name type="scientific">Luteimonas gilva</name>
    <dbReference type="NCBI Taxonomy" id="2572684"/>
    <lineage>
        <taxon>Bacteria</taxon>
        <taxon>Pseudomonadati</taxon>
        <taxon>Pseudomonadota</taxon>
        <taxon>Gammaproteobacteria</taxon>
        <taxon>Lysobacterales</taxon>
        <taxon>Lysobacteraceae</taxon>
        <taxon>Luteimonas</taxon>
    </lineage>
</organism>